<evidence type="ECO:0000313" key="3">
    <source>
        <dbReference type="Proteomes" id="UP000625976"/>
    </source>
</evidence>
<accession>A0A917GMU5</accession>
<evidence type="ECO:0000256" key="1">
    <source>
        <dbReference type="SAM" id="Phobius"/>
    </source>
</evidence>
<organism evidence="2 3">
    <name type="scientific">Bizionia arctica</name>
    <dbReference type="NCBI Taxonomy" id="1495645"/>
    <lineage>
        <taxon>Bacteria</taxon>
        <taxon>Pseudomonadati</taxon>
        <taxon>Bacteroidota</taxon>
        <taxon>Flavobacteriia</taxon>
        <taxon>Flavobacteriales</taxon>
        <taxon>Flavobacteriaceae</taxon>
        <taxon>Bizionia</taxon>
    </lineage>
</organism>
<dbReference type="EMBL" id="BMFQ01000003">
    <property type="protein sequence ID" value="GGG52025.1"/>
    <property type="molecule type" value="Genomic_DNA"/>
</dbReference>
<feature type="transmembrane region" description="Helical" evidence="1">
    <location>
        <begin position="21"/>
        <end position="41"/>
    </location>
</feature>
<reference evidence="2" key="2">
    <citation type="submission" date="2020-09" db="EMBL/GenBank/DDBJ databases">
        <authorList>
            <person name="Sun Q."/>
            <person name="Zhou Y."/>
        </authorList>
    </citation>
    <scope>NUCLEOTIDE SEQUENCE</scope>
    <source>
        <strain evidence="2">CGMCC 1.12751</strain>
    </source>
</reference>
<proteinExistence type="predicted"/>
<keyword evidence="1" id="KW-0812">Transmembrane</keyword>
<keyword evidence="1" id="KW-1133">Transmembrane helix</keyword>
<dbReference type="AlphaFoldDB" id="A0A917GMU5"/>
<dbReference type="Proteomes" id="UP000625976">
    <property type="component" value="Unassembled WGS sequence"/>
</dbReference>
<evidence type="ECO:0000313" key="2">
    <source>
        <dbReference type="EMBL" id="GGG52025.1"/>
    </source>
</evidence>
<name>A0A917GMU5_9FLAO</name>
<comment type="caution">
    <text evidence="2">The sequence shown here is derived from an EMBL/GenBank/DDBJ whole genome shotgun (WGS) entry which is preliminary data.</text>
</comment>
<sequence length="163" mass="18516">MVKKKMNKQQTKILLTKILPRFLIIGIIAIAAIVLIGIKIWDSTIDHEKGNALISNVGAKLNYLDKLNEGVPPTISFSGYYDTLFLTLSLESEAKETQTPYNVIKRQFKNGGTLNCTKVYYNWYSTESPIFLENARNKGYKNFQAKVLYKDGTIEDSEIIELD</sequence>
<keyword evidence="1" id="KW-0472">Membrane</keyword>
<keyword evidence="3" id="KW-1185">Reference proteome</keyword>
<gene>
    <name evidence="2" type="ORF">GCM10010976_23960</name>
</gene>
<reference evidence="2" key="1">
    <citation type="journal article" date="2014" name="Int. J. Syst. Evol. Microbiol.">
        <title>Complete genome sequence of Corynebacterium casei LMG S-19264T (=DSM 44701T), isolated from a smear-ripened cheese.</title>
        <authorList>
            <consortium name="US DOE Joint Genome Institute (JGI-PGF)"/>
            <person name="Walter F."/>
            <person name="Albersmeier A."/>
            <person name="Kalinowski J."/>
            <person name="Ruckert C."/>
        </authorList>
    </citation>
    <scope>NUCLEOTIDE SEQUENCE</scope>
    <source>
        <strain evidence="2">CGMCC 1.12751</strain>
    </source>
</reference>
<protein>
    <submittedName>
        <fullName evidence="2">Uncharacterized protein</fullName>
    </submittedName>
</protein>